<organism evidence="3 4">
    <name type="scientific">Streptococcus iners subsp. hyiners</name>
    <dbReference type="NCBI Taxonomy" id="3028083"/>
    <lineage>
        <taxon>Bacteria</taxon>
        <taxon>Bacillati</taxon>
        <taxon>Bacillota</taxon>
        <taxon>Bacilli</taxon>
        <taxon>Lactobacillales</taxon>
        <taxon>Streptococcaceae</taxon>
        <taxon>Streptococcus</taxon>
        <taxon>Streptococcus iners</taxon>
    </lineage>
</organism>
<feature type="region of interest" description="Disordered" evidence="1">
    <location>
        <begin position="136"/>
        <end position="160"/>
    </location>
</feature>
<feature type="compositionally biased region" description="Basic and acidic residues" evidence="1">
    <location>
        <begin position="136"/>
        <end position="157"/>
    </location>
</feature>
<name>A0AA96VG94_9STRE</name>
<feature type="region of interest" description="Disordered" evidence="1">
    <location>
        <begin position="498"/>
        <end position="564"/>
    </location>
</feature>
<feature type="compositionally biased region" description="Basic and acidic residues" evidence="1">
    <location>
        <begin position="1355"/>
        <end position="1366"/>
    </location>
</feature>
<evidence type="ECO:0000256" key="1">
    <source>
        <dbReference type="SAM" id="MobiDB-lite"/>
    </source>
</evidence>
<feature type="region of interest" description="Disordered" evidence="1">
    <location>
        <begin position="626"/>
        <end position="698"/>
    </location>
</feature>
<dbReference type="Pfam" id="PF04270">
    <property type="entry name" value="Strep_his_triad"/>
    <property type="match status" value="8"/>
</dbReference>
<feature type="compositionally biased region" description="Low complexity" evidence="1">
    <location>
        <begin position="507"/>
        <end position="553"/>
    </location>
</feature>
<evidence type="ECO:0000313" key="4">
    <source>
        <dbReference type="Proteomes" id="UP001301526"/>
    </source>
</evidence>
<feature type="compositionally biased region" description="Low complexity" evidence="1">
    <location>
        <begin position="1367"/>
        <end position="1387"/>
    </location>
</feature>
<reference evidence="3 4" key="1">
    <citation type="submission" date="2023-02" db="EMBL/GenBank/DDBJ databases">
        <title>Streptococcus sp. Genome Sequencing and Assembly.</title>
        <authorList>
            <person name="Shore S.M."/>
            <person name="Nicholson T.L."/>
        </authorList>
    </citation>
    <scope>NUCLEOTIDE SEQUENCE [LARGE SCALE GENOMIC DNA]</scope>
    <source>
        <strain evidence="3 4">29892</strain>
    </source>
</reference>
<dbReference type="PROSITE" id="PS51257">
    <property type="entry name" value="PROKAR_LIPOPROTEIN"/>
    <property type="match status" value="1"/>
</dbReference>
<dbReference type="InterPro" id="IPR023832">
    <property type="entry name" value="His_triad_protein"/>
</dbReference>
<dbReference type="InterPro" id="IPR006270">
    <property type="entry name" value="Strep_his_triad_rpt"/>
</dbReference>
<dbReference type="SUPFAM" id="SSF142887">
    <property type="entry name" value="PhtA domain-like"/>
    <property type="match status" value="3"/>
</dbReference>
<keyword evidence="4" id="KW-1185">Reference proteome</keyword>
<feature type="region of interest" description="Disordered" evidence="1">
    <location>
        <begin position="1336"/>
        <end position="1467"/>
    </location>
</feature>
<feature type="compositionally biased region" description="Low complexity" evidence="1">
    <location>
        <begin position="636"/>
        <end position="683"/>
    </location>
</feature>
<feature type="compositionally biased region" description="Polar residues" evidence="1">
    <location>
        <begin position="1414"/>
        <end position="1423"/>
    </location>
</feature>
<dbReference type="Gene3D" id="3.10.50.90">
    <property type="match status" value="3"/>
</dbReference>
<feature type="signal peptide" evidence="2">
    <location>
        <begin position="1"/>
        <end position="22"/>
    </location>
</feature>
<dbReference type="RefSeq" id="WP_248055045.1">
    <property type="nucleotide sequence ID" value="NZ_CP118734.1"/>
</dbReference>
<feature type="chain" id="PRO_5041713930" evidence="2">
    <location>
        <begin position="23"/>
        <end position="1508"/>
    </location>
</feature>
<accession>A0AA96VG94</accession>
<dbReference type="NCBIfam" id="TIGR01363">
    <property type="entry name" value="strep_his_triad"/>
    <property type="match status" value="1"/>
</dbReference>
<feature type="compositionally biased region" description="Polar residues" evidence="1">
    <location>
        <begin position="1341"/>
        <end position="1354"/>
    </location>
</feature>
<proteinExistence type="predicted"/>
<evidence type="ECO:0000256" key="2">
    <source>
        <dbReference type="SAM" id="SignalP"/>
    </source>
</evidence>
<dbReference type="Proteomes" id="UP001301526">
    <property type="component" value="Chromosome"/>
</dbReference>
<dbReference type="EMBL" id="CP118734">
    <property type="protein sequence ID" value="WNY48448.1"/>
    <property type="molecule type" value="Genomic_DNA"/>
</dbReference>
<dbReference type="InterPro" id="IPR037228">
    <property type="entry name" value="PhtA_dom_sf"/>
</dbReference>
<feature type="compositionally biased region" description="Acidic residues" evidence="1">
    <location>
        <begin position="1456"/>
        <end position="1467"/>
    </location>
</feature>
<gene>
    <name evidence="3" type="ORF">PW220_06855</name>
</gene>
<evidence type="ECO:0000313" key="3">
    <source>
        <dbReference type="EMBL" id="WNY48448.1"/>
    </source>
</evidence>
<protein>
    <submittedName>
        <fullName evidence="3">Pneumococcal-type histidine triad protein</fullName>
    </submittedName>
</protein>
<keyword evidence="2" id="KW-0732">Signal</keyword>
<sequence>MKKKRNLALTGITLLCSLTLLACQQKQAQQVASEKVKQEQVQKEEIVYVVAELTTDGYVLIHGDHQHLEKGSVPYDAKFLKETLLEDKNYQFNEKDVLYKVRTGYIIQVKGKVYYYPKKTGDGLVTLEEARKLTANNPEHDHHGHDHNHDHAHEEQKQSSTNLVGVAGIDRPTSDGFLLSDAKQISSKTDTGIIVEHNGHSHFIFYGDLKGSKWEYLIPAGADVTKKQENSTSSQLSSQADQDHYQFNPADIVAEDANGYTVRHGDHYHYILKQTVGGSVGNPVHTGASQFASSKAVAPVMQNHLVTLPVSPIANLPVPVVTAGANEAASVVSRQGIAGIDYPTSDGFLFDGSGLIGQNAVGLLIQHQGHIHVLRREQVATSKWAYLLEDQSSQATPIQPLPAVLTDVVTKPVEKTEVVAVPSTSSQSQAASPAPVAPAEATVADEVTAKRNYLAQALGLPVNSITLLDTPQGQAFMYPHGDHDHLVLLKNIDLTKPFESEEEEHSPSSPSASETTSSSSEQPTSSSSTSSTTGSQETSEPEASTTTSPSLSEVAEAPNSAAVAPTAEVVVDEVTAKRNYLAQALGLPVNSITLLDTPQGQVFMYPHGDHDHLVLLKNIDLTKPFESEEEEHGDHSPSSPSTSETTSSNSEQPTSSSPSSSTTGSQETSEPEASTTTSPSLSEVAESPNSAPVTPAEATVADEVTAKRNYLAQALGLPVNSITLLDTPQGQAFMYPHGNHDHLVLLKNIDLTKPFESEEDLERKIEYISKVYGVPKEAIRVSDTTFSFNDPSHAYDPTHVHPYVILRSMLIIPEVTGDPETDFEAELLAVAKRTGIAPSKLIIRDKKFILPHGSHDHVLHIQAVEGIEPYLANKLPAISGSYQEGEFDRASVDSQLESLRQVAAEKYGTSSKEYRRIERALDDFASNLDDLVTNSTKGYLAMLEQFEKVHILKETTSNTEEQVDPLYQSVLEQIRLLDTSNLPVNKDDLTNQLNQASQDKDRQALLNLEHLLQELKHFQDRPDITAMEYMDYLLSQLEQPYLPADLQERLAGSLDRLFQATLGGNSSIKPLDLSKELVDLKVALHLAKAANQTYPIQTSPASEKLQENRAFMEAFVGDIREMFTRQMTFPEIVEKAEHETSITSPSQVTDNQTYQELLTLLRQTNLTGTQTSQTAWVERINQASLKGDERELASISHSLKEIQHFQDRAEIRLMEYMDYLLTHIDSPYLQAPTRQEAARLINQIYGLVVRRELATSPISLAEDLIASSIAVANDVKRQINQQLEMSDDYGIMQMNRLEMNMFVEGTRDFFVNPLSLPEGVLVKAGQTSPVPAIEEGVGVASPTSQDRPESSSSPIHDHESGSKEESPSSLSQAVEENSSSETGSSSEQAISPTELVEAEVTAPITVEGAEEESVSNSSTNPTEVQEIPSVTDETTSGPVSEPTDTAVEEQVLPSETPEEEEVELSDEDLEWLSDIFGEFTGSTSEEESEDIGLTWKPLGSFDFNSFDE</sequence>